<keyword evidence="2" id="KW-0175">Coiled coil</keyword>
<protein>
    <recommendedName>
        <fullName evidence="4">Remorin C-terminal domain-containing protein</fullName>
    </recommendedName>
</protein>
<evidence type="ECO:0000313" key="5">
    <source>
        <dbReference type="EMBL" id="RYQ81905.1"/>
    </source>
</evidence>
<dbReference type="Pfam" id="PF03763">
    <property type="entry name" value="Remorin_C"/>
    <property type="match status" value="1"/>
</dbReference>
<feature type="coiled-coil region" evidence="2">
    <location>
        <begin position="398"/>
        <end position="451"/>
    </location>
</feature>
<evidence type="ECO:0000259" key="4">
    <source>
        <dbReference type="Pfam" id="PF03763"/>
    </source>
</evidence>
<dbReference type="PANTHER" id="PTHR31471:SF49">
    <property type="entry name" value="REMORIN FAMILY PROTEIN"/>
    <property type="match status" value="1"/>
</dbReference>
<dbReference type="STRING" id="3818.A0A444WWZ2"/>
<name>A0A444WWZ2_ARAHY</name>
<feature type="compositionally biased region" description="Polar residues" evidence="3">
    <location>
        <begin position="262"/>
        <end position="277"/>
    </location>
</feature>
<keyword evidence="6" id="KW-1185">Reference proteome</keyword>
<evidence type="ECO:0000256" key="2">
    <source>
        <dbReference type="SAM" id="Coils"/>
    </source>
</evidence>
<dbReference type="AlphaFoldDB" id="A0A444WWZ2"/>
<dbReference type="Proteomes" id="UP000289738">
    <property type="component" value="Chromosome B10"/>
</dbReference>
<dbReference type="PANTHER" id="PTHR31471">
    <property type="entry name" value="OS02G0116800 PROTEIN"/>
    <property type="match status" value="1"/>
</dbReference>
<gene>
    <name evidence="5" type="ORF">Ahy_B10g100497</name>
</gene>
<evidence type="ECO:0000256" key="3">
    <source>
        <dbReference type="SAM" id="MobiDB-lite"/>
    </source>
</evidence>
<reference evidence="5 6" key="1">
    <citation type="submission" date="2019-01" db="EMBL/GenBank/DDBJ databases">
        <title>Sequencing of cultivated peanut Arachis hypogaea provides insights into genome evolution and oil improvement.</title>
        <authorList>
            <person name="Chen X."/>
        </authorList>
    </citation>
    <scope>NUCLEOTIDE SEQUENCE [LARGE SCALE GENOMIC DNA]</scope>
    <source>
        <strain evidence="6">cv. Fuhuasheng</strain>
        <tissue evidence="5">Leaves</tissue>
    </source>
</reference>
<feature type="region of interest" description="Disordered" evidence="3">
    <location>
        <begin position="105"/>
        <end position="144"/>
    </location>
</feature>
<evidence type="ECO:0000256" key="1">
    <source>
        <dbReference type="ARBA" id="ARBA00005711"/>
    </source>
</evidence>
<feature type="region of interest" description="Disordered" evidence="3">
    <location>
        <begin position="26"/>
        <end position="50"/>
    </location>
</feature>
<proteinExistence type="inferred from homology"/>
<dbReference type="EMBL" id="SDMP01000020">
    <property type="protein sequence ID" value="RYQ81905.1"/>
    <property type="molecule type" value="Genomic_DNA"/>
</dbReference>
<comment type="caution">
    <text evidence="5">The sequence shown here is derived from an EMBL/GenBank/DDBJ whole genome shotgun (WGS) entry which is preliminary data.</text>
</comment>
<comment type="similarity">
    <text evidence="1">Belongs to the remorin family.</text>
</comment>
<accession>A0A444WWZ2</accession>
<dbReference type="InterPro" id="IPR005516">
    <property type="entry name" value="Remorin_C"/>
</dbReference>
<evidence type="ECO:0000313" key="6">
    <source>
        <dbReference type="Proteomes" id="UP000289738"/>
    </source>
</evidence>
<sequence>MRDHCFAQMQSGMISPSKLRMKLTGPHHLKKKDGSNCNSTRTSPSKHDDAEFVKNSLLASETNNLLDEVTSSSLEVPPLKLSSDAMLHQNNQTCYGNMDLIKMQHSQNGDNGKSGTIIPPAKTTDDENLECDSSASSSSFEFHKERPVNNPATRFLLRPIPSKWNDAEKWIMNRQNIQAGYTKKNALQNQVNRFTTSMIKVAPDSDYFDNKLPKAKVAETERVHVPVMESFPETKGLKEADDKTAVPGIRSVAMRDMGTEMTPMTSQGPSRTSTPIGSITPVLSPAPSMPSTPRRGANPPSPVENTEKKLSEEELKLKTRKEIEALGVQLGKMNIAAWASHDEKVKKKTSSWDLNKEERGRIEFQKRAASWEQAEKSRYTARYKREDIKIQAWESQQKAKLEAEMRRIEAKVEQMKAQARAKAVKKIAMLRQRTEEKFAAAEARKNREAARIAEKGEYIRQSGRIPSSNYIFCGLL</sequence>
<feature type="domain" description="Remorin C-terminal" evidence="4">
    <location>
        <begin position="364"/>
        <end position="467"/>
    </location>
</feature>
<organism evidence="5 6">
    <name type="scientific">Arachis hypogaea</name>
    <name type="common">Peanut</name>
    <dbReference type="NCBI Taxonomy" id="3818"/>
    <lineage>
        <taxon>Eukaryota</taxon>
        <taxon>Viridiplantae</taxon>
        <taxon>Streptophyta</taxon>
        <taxon>Embryophyta</taxon>
        <taxon>Tracheophyta</taxon>
        <taxon>Spermatophyta</taxon>
        <taxon>Magnoliopsida</taxon>
        <taxon>eudicotyledons</taxon>
        <taxon>Gunneridae</taxon>
        <taxon>Pentapetalae</taxon>
        <taxon>rosids</taxon>
        <taxon>fabids</taxon>
        <taxon>Fabales</taxon>
        <taxon>Fabaceae</taxon>
        <taxon>Papilionoideae</taxon>
        <taxon>50 kb inversion clade</taxon>
        <taxon>dalbergioids sensu lato</taxon>
        <taxon>Dalbergieae</taxon>
        <taxon>Pterocarpus clade</taxon>
        <taxon>Arachis</taxon>
    </lineage>
</organism>
<feature type="region of interest" description="Disordered" evidence="3">
    <location>
        <begin position="260"/>
        <end position="310"/>
    </location>
</feature>
<feature type="compositionally biased region" description="Polar residues" evidence="3">
    <location>
        <begin position="105"/>
        <end position="114"/>
    </location>
</feature>